<evidence type="ECO:0000313" key="3">
    <source>
        <dbReference type="Proteomes" id="UP000275267"/>
    </source>
</evidence>
<dbReference type="EMBL" id="PQIB02000004">
    <property type="protein sequence ID" value="RLN21756.1"/>
    <property type="molecule type" value="Genomic_DNA"/>
</dbReference>
<dbReference type="Proteomes" id="UP000275267">
    <property type="component" value="Unassembled WGS sequence"/>
</dbReference>
<gene>
    <name evidence="2" type="ORF">C2845_PM07G21900</name>
</gene>
<dbReference type="PANTHER" id="PTHR31972:SF51">
    <property type="entry name" value="DUF868 DOMAIN-CONTAINING PROTEIN"/>
    <property type="match status" value="1"/>
</dbReference>
<feature type="region of interest" description="Disordered" evidence="1">
    <location>
        <begin position="95"/>
        <end position="118"/>
    </location>
</feature>
<dbReference type="Pfam" id="PF05910">
    <property type="entry name" value="DUF868"/>
    <property type="match status" value="1"/>
</dbReference>
<protein>
    <submittedName>
        <fullName evidence="2">Uncharacterized protein</fullName>
    </submittedName>
</protein>
<reference evidence="3" key="1">
    <citation type="journal article" date="2019" name="Nat. Commun.">
        <title>The genome of broomcorn millet.</title>
        <authorList>
            <person name="Zou C."/>
            <person name="Miki D."/>
            <person name="Li D."/>
            <person name="Tang Q."/>
            <person name="Xiao L."/>
            <person name="Rajput S."/>
            <person name="Deng P."/>
            <person name="Jia W."/>
            <person name="Huang R."/>
            <person name="Zhang M."/>
            <person name="Sun Y."/>
            <person name="Hu J."/>
            <person name="Fu X."/>
            <person name="Schnable P.S."/>
            <person name="Li F."/>
            <person name="Zhang H."/>
            <person name="Feng B."/>
            <person name="Zhu X."/>
            <person name="Liu R."/>
            <person name="Schnable J.C."/>
            <person name="Zhu J.-K."/>
            <person name="Zhang H."/>
        </authorList>
    </citation>
    <scope>NUCLEOTIDE SEQUENCE [LARGE SCALE GENOMIC DNA]</scope>
</reference>
<name>A0A3L6SGQ6_PANMI</name>
<dbReference type="STRING" id="4540.A0A3L6SGQ6"/>
<accession>A0A3L6SGQ6</accession>
<dbReference type="PANTHER" id="PTHR31972">
    <property type="entry name" value="EXPRESSED PROTEIN"/>
    <property type="match status" value="1"/>
</dbReference>
<evidence type="ECO:0000313" key="2">
    <source>
        <dbReference type="EMBL" id="RLN21756.1"/>
    </source>
</evidence>
<organism evidence="2 3">
    <name type="scientific">Panicum miliaceum</name>
    <name type="common">Proso millet</name>
    <name type="synonym">Broomcorn millet</name>
    <dbReference type="NCBI Taxonomy" id="4540"/>
    <lineage>
        <taxon>Eukaryota</taxon>
        <taxon>Viridiplantae</taxon>
        <taxon>Streptophyta</taxon>
        <taxon>Embryophyta</taxon>
        <taxon>Tracheophyta</taxon>
        <taxon>Spermatophyta</taxon>
        <taxon>Magnoliopsida</taxon>
        <taxon>Liliopsida</taxon>
        <taxon>Poales</taxon>
        <taxon>Poaceae</taxon>
        <taxon>PACMAD clade</taxon>
        <taxon>Panicoideae</taxon>
        <taxon>Panicodae</taxon>
        <taxon>Paniceae</taxon>
        <taxon>Panicinae</taxon>
        <taxon>Panicum</taxon>
        <taxon>Panicum sect. Panicum</taxon>
    </lineage>
</organism>
<keyword evidence="3" id="KW-1185">Reference proteome</keyword>
<dbReference type="InterPro" id="IPR008586">
    <property type="entry name" value="DUF868_pln"/>
</dbReference>
<comment type="caution">
    <text evidence="2">The sequence shown here is derived from an EMBL/GenBank/DDBJ whole genome shotgun (WGS) entry which is preliminary data.</text>
</comment>
<evidence type="ECO:0000256" key="1">
    <source>
        <dbReference type="SAM" id="MobiDB-lite"/>
    </source>
</evidence>
<feature type="compositionally biased region" description="Gly residues" evidence="1">
    <location>
        <begin position="27"/>
        <end position="36"/>
    </location>
</feature>
<sequence length="118" mass="12750">MARRPLGGRAWLAAARRYEHSARARGHGGVPPGGVGPSRDGEVAVSVDGKKVVEAHRVKWNFLGNRMAVLGDGVVVEVMWDVYDWWFAGVLQQRRGAVHGQGARGRGWRPGVDGRGDG</sequence>
<proteinExistence type="predicted"/>
<dbReference type="AlphaFoldDB" id="A0A3L6SGQ6"/>
<dbReference type="OrthoDB" id="678233at2759"/>
<feature type="region of interest" description="Disordered" evidence="1">
    <location>
        <begin position="22"/>
        <end position="42"/>
    </location>
</feature>